<organism evidence="3 4">
    <name type="scientific">Sphingomonas mucosissima</name>
    <dbReference type="NCBI Taxonomy" id="370959"/>
    <lineage>
        <taxon>Bacteria</taxon>
        <taxon>Pseudomonadati</taxon>
        <taxon>Pseudomonadota</taxon>
        <taxon>Alphaproteobacteria</taxon>
        <taxon>Sphingomonadales</taxon>
        <taxon>Sphingomonadaceae</taxon>
        <taxon>Sphingomonas</taxon>
    </lineage>
</organism>
<keyword evidence="2" id="KW-1133">Transmembrane helix</keyword>
<accession>A0A245ZE75</accession>
<dbReference type="PANTHER" id="PTHR24305:SF166">
    <property type="entry name" value="CYTOCHROME P450 12A4, MITOCHONDRIAL-RELATED"/>
    <property type="match status" value="1"/>
</dbReference>
<comment type="caution">
    <text evidence="3">The sequence shown here is derived from an EMBL/GenBank/DDBJ whole genome shotgun (WGS) entry which is preliminary data.</text>
</comment>
<dbReference type="InterPro" id="IPR050121">
    <property type="entry name" value="Cytochrome_P450_monoxygenase"/>
</dbReference>
<feature type="transmembrane region" description="Helical" evidence="2">
    <location>
        <begin position="12"/>
        <end position="30"/>
    </location>
</feature>
<dbReference type="Pfam" id="PF00067">
    <property type="entry name" value="p450"/>
    <property type="match status" value="1"/>
</dbReference>
<dbReference type="AlphaFoldDB" id="A0A245ZE75"/>
<reference evidence="3 4" key="1">
    <citation type="submission" date="2017-03" db="EMBL/GenBank/DDBJ databases">
        <title>Genome sequence of Sphingomonas mucosissima DSM 17494.</title>
        <authorList>
            <person name="Poehlein A."/>
            <person name="Wuebbeler J.H."/>
            <person name="Steinbuechel A."/>
            <person name="Daniel R."/>
        </authorList>
    </citation>
    <scope>NUCLEOTIDE SEQUENCE [LARGE SCALE GENOMIC DNA]</scope>
    <source>
        <strain evidence="3 4">DSM 17494</strain>
    </source>
</reference>
<keyword evidence="2" id="KW-0472">Membrane</keyword>
<dbReference type="InterPro" id="IPR036396">
    <property type="entry name" value="Cyt_P450_sf"/>
</dbReference>
<gene>
    <name evidence="3" type="ORF">SPMU_32680</name>
</gene>
<evidence type="ECO:0000313" key="3">
    <source>
        <dbReference type="EMBL" id="OWK28023.1"/>
    </source>
</evidence>
<protein>
    <submittedName>
        <fullName evidence="3">Cytochrome P450</fullName>
    </submittedName>
</protein>
<keyword evidence="2" id="KW-0812">Transmembrane</keyword>
<keyword evidence="4" id="KW-1185">Reference proteome</keyword>
<proteinExistence type="inferred from homology"/>
<evidence type="ECO:0000313" key="4">
    <source>
        <dbReference type="Proteomes" id="UP000197783"/>
    </source>
</evidence>
<dbReference type="GO" id="GO:0016705">
    <property type="term" value="F:oxidoreductase activity, acting on paired donors, with incorporation or reduction of molecular oxygen"/>
    <property type="evidence" value="ECO:0007669"/>
    <property type="project" value="InterPro"/>
</dbReference>
<dbReference type="EMBL" id="NBBJ01000007">
    <property type="protein sequence ID" value="OWK28023.1"/>
    <property type="molecule type" value="Genomic_DNA"/>
</dbReference>
<evidence type="ECO:0000256" key="2">
    <source>
        <dbReference type="SAM" id="Phobius"/>
    </source>
</evidence>
<dbReference type="OrthoDB" id="9764248at2"/>
<sequence length="441" mass="48405">MAKRSQPVLHRLSLAESMTVLVIVGGPLIAKGIMVRRPLVVRLLQSTGLEGGAVALLQRLRRRYGPGPVMLRLPGREQAVLLSPDDVRRVLAETPEPFETDSDEKHATLAHFEPEGSLISRGRDRVARRALNDQALESGCPIHSMAPHFREIIDQEIAALLSGPDDLSWGRFKDSWFRIVRRCLFGDAAADDRDLVAMLIRLRSAGNWSFLHPKRRVLRARFLSHVAAYLHAAPPGTLGAGLARRATTRSAAESQVGQWLFAFDAAGIATFRALALIVADAGITARARNDTAPGYPFLRACLLESVRLWPTTPAILRQSARPAAWNGSTMAEGTGILIHVPFLHRDDERLPFSHRFAPDVWLRGEADAWPLIPFSGGPGECPAKNLVLLLASNLMAALLTRNICLPPGGKLDINDLPETFDHFSLTLRHQAQSPLVAQRCS</sequence>
<dbReference type="GO" id="GO:0020037">
    <property type="term" value="F:heme binding"/>
    <property type="evidence" value="ECO:0007669"/>
    <property type="project" value="InterPro"/>
</dbReference>
<name>A0A245ZE75_9SPHN</name>
<evidence type="ECO:0000256" key="1">
    <source>
        <dbReference type="ARBA" id="ARBA00010617"/>
    </source>
</evidence>
<comment type="similarity">
    <text evidence="1">Belongs to the cytochrome P450 family.</text>
</comment>
<dbReference type="InterPro" id="IPR001128">
    <property type="entry name" value="Cyt_P450"/>
</dbReference>
<dbReference type="GO" id="GO:0004497">
    <property type="term" value="F:monooxygenase activity"/>
    <property type="evidence" value="ECO:0007669"/>
    <property type="project" value="InterPro"/>
</dbReference>
<dbReference type="PANTHER" id="PTHR24305">
    <property type="entry name" value="CYTOCHROME P450"/>
    <property type="match status" value="1"/>
</dbReference>
<dbReference type="Proteomes" id="UP000197783">
    <property type="component" value="Unassembled WGS sequence"/>
</dbReference>
<dbReference type="Gene3D" id="1.10.630.10">
    <property type="entry name" value="Cytochrome P450"/>
    <property type="match status" value="1"/>
</dbReference>
<dbReference type="GO" id="GO:0005506">
    <property type="term" value="F:iron ion binding"/>
    <property type="evidence" value="ECO:0007669"/>
    <property type="project" value="InterPro"/>
</dbReference>
<dbReference type="SUPFAM" id="SSF48264">
    <property type="entry name" value="Cytochrome P450"/>
    <property type="match status" value="1"/>
</dbReference>